<keyword evidence="2" id="KW-1185">Reference proteome</keyword>
<comment type="caution">
    <text evidence="1">The sequence shown here is derived from an EMBL/GenBank/DDBJ whole genome shotgun (WGS) entry which is preliminary data.</text>
</comment>
<organism evidence="1 2">
    <name type="scientific">Eumeta variegata</name>
    <name type="common">Bagworm moth</name>
    <name type="synonym">Eumeta japonica</name>
    <dbReference type="NCBI Taxonomy" id="151549"/>
    <lineage>
        <taxon>Eukaryota</taxon>
        <taxon>Metazoa</taxon>
        <taxon>Ecdysozoa</taxon>
        <taxon>Arthropoda</taxon>
        <taxon>Hexapoda</taxon>
        <taxon>Insecta</taxon>
        <taxon>Pterygota</taxon>
        <taxon>Neoptera</taxon>
        <taxon>Endopterygota</taxon>
        <taxon>Lepidoptera</taxon>
        <taxon>Glossata</taxon>
        <taxon>Ditrysia</taxon>
        <taxon>Tineoidea</taxon>
        <taxon>Psychidae</taxon>
        <taxon>Oiketicinae</taxon>
        <taxon>Eumeta</taxon>
    </lineage>
</organism>
<name>A0A4C1ZNX5_EUMVA</name>
<protein>
    <submittedName>
        <fullName evidence="1">Uncharacterized protein</fullName>
    </submittedName>
</protein>
<accession>A0A4C1ZNX5</accession>
<dbReference type="EMBL" id="BGZK01001966">
    <property type="protein sequence ID" value="GBP88933.1"/>
    <property type="molecule type" value="Genomic_DNA"/>
</dbReference>
<proteinExistence type="predicted"/>
<sequence length="327" mass="35343">MVSLGLPGKAEVISYKSKTVIRKRRGYVSTGVGPRTGISITALAGREGAGGAREVNCSPGSGGMLGVIPCQAPLRRALTSPSNCKYARGRRGRTYEKINKPGDESVQLFATDKRIDADAYSISKFTVKKHYKAVCATYGIIQGSGVLIRLGNKRKNLAGPAGRARRRPGAARARFFPSTVVFRPVSEYSGGPLPFPSFRSPSINPPFIAYPFPTQETGNIGDSSKLESVHRRNLTNKRTDFAFSSARDEKPRPLPPCTLNVIGHRPGRGRGTGIAITAGGSAGIKTRRVPISESCNVLFTRVKSATPRRRLIKTARLRRAPVLFTHL</sequence>
<reference evidence="1 2" key="1">
    <citation type="journal article" date="2019" name="Commun. Biol.">
        <title>The bagworm genome reveals a unique fibroin gene that provides high tensile strength.</title>
        <authorList>
            <person name="Kono N."/>
            <person name="Nakamura H."/>
            <person name="Ohtoshi R."/>
            <person name="Tomita M."/>
            <person name="Numata K."/>
            <person name="Arakawa K."/>
        </authorList>
    </citation>
    <scope>NUCLEOTIDE SEQUENCE [LARGE SCALE GENOMIC DNA]</scope>
</reference>
<dbReference type="Proteomes" id="UP000299102">
    <property type="component" value="Unassembled WGS sequence"/>
</dbReference>
<gene>
    <name evidence="1" type="ORF">EVAR_64353_1</name>
</gene>
<dbReference type="AlphaFoldDB" id="A0A4C1ZNX5"/>
<evidence type="ECO:0000313" key="1">
    <source>
        <dbReference type="EMBL" id="GBP88933.1"/>
    </source>
</evidence>
<evidence type="ECO:0000313" key="2">
    <source>
        <dbReference type="Proteomes" id="UP000299102"/>
    </source>
</evidence>